<reference evidence="3 4" key="1">
    <citation type="submission" date="2019-03" db="EMBL/GenBank/DDBJ databases">
        <title>Genomic Encyclopedia of Type Strains, Phase IV (KMG-IV): sequencing the most valuable type-strain genomes for metagenomic binning, comparative biology and taxonomic classification.</title>
        <authorList>
            <person name="Goeker M."/>
        </authorList>
    </citation>
    <scope>NUCLEOTIDE SEQUENCE [LARGE SCALE GENOMIC DNA]</scope>
    <source>
        <strain evidence="3 4">DSM 24830</strain>
    </source>
</reference>
<proteinExistence type="predicted"/>
<evidence type="ECO:0000256" key="2">
    <source>
        <dbReference type="SAM" id="Phobius"/>
    </source>
</evidence>
<evidence type="ECO:0008006" key="5">
    <source>
        <dbReference type="Google" id="ProtNLM"/>
    </source>
</evidence>
<dbReference type="Gene3D" id="1.25.40.10">
    <property type="entry name" value="Tetratricopeptide repeat domain"/>
    <property type="match status" value="1"/>
</dbReference>
<dbReference type="RefSeq" id="WP_131904345.1">
    <property type="nucleotide sequence ID" value="NZ_BAAAFU010000008.1"/>
</dbReference>
<dbReference type="AlphaFoldDB" id="A0A4R1F4B2"/>
<keyword evidence="4" id="KW-1185">Reference proteome</keyword>
<keyword evidence="2" id="KW-0472">Membrane</keyword>
<evidence type="ECO:0000313" key="3">
    <source>
        <dbReference type="EMBL" id="TCJ88663.1"/>
    </source>
</evidence>
<gene>
    <name evidence="3" type="ORF">EV695_0521</name>
</gene>
<feature type="compositionally biased region" description="Polar residues" evidence="1">
    <location>
        <begin position="88"/>
        <end position="104"/>
    </location>
</feature>
<keyword evidence="2" id="KW-0812">Transmembrane</keyword>
<protein>
    <recommendedName>
        <fullName evidence="5">Tetratricopeptide repeat protein</fullName>
    </recommendedName>
</protein>
<evidence type="ECO:0000256" key="1">
    <source>
        <dbReference type="SAM" id="MobiDB-lite"/>
    </source>
</evidence>
<organism evidence="3 4">
    <name type="scientific">Cocleimonas flava</name>
    <dbReference type="NCBI Taxonomy" id="634765"/>
    <lineage>
        <taxon>Bacteria</taxon>
        <taxon>Pseudomonadati</taxon>
        <taxon>Pseudomonadota</taxon>
        <taxon>Gammaproteobacteria</taxon>
        <taxon>Thiotrichales</taxon>
        <taxon>Thiotrichaceae</taxon>
        <taxon>Cocleimonas</taxon>
    </lineage>
</organism>
<dbReference type="Proteomes" id="UP000294887">
    <property type="component" value="Unassembled WGS sequence"/>
</dbReference>
<feature type="transmembrane region" description="Helical" evidence="2">
    <location>
        <begin position="6"/>
        <end position="27"/>
    </location>
</feature>
<dbReference type="InterPro" id="IPR011990">
    <property type="entry name" value="TPR-like_helical_dom_sf"/>
</dbReference>
<sequence>MYIVRWLMGHPILATWFVGAIAILLSIGNHGAKEDVHVDDHANKQQQVETTHTTKTLETPSAVTSALIESDKKKVVVEEIVEVETEVAASTQTENTKSTQTEEQSAVVDNKTAPVSEEIVKKATIDSTTVTSRSYPDGLVVGGYSSSSTKKKIAEAEATEAEAPQAVVETTAGKTGTQADVAVAAASTIEETPKPEEATADAKSIEDLGQSSTEEMLLMAREAYWNNGLEEASQIYSQLIELEPNVIEYRGELGNVYWRQGYPKKAAQLYSEIAIPMIEQGNAERVANMIGFIGLFYPDRAAEIHKKLQAVKQ</sequence>
<accession>A0A4R1F4B2</accession>
<dbReference type="OrthoDB" id="5625835at2"/>
<comment type="caution">
    <text evidence="3">The sequence shown here is derived from an EMBL/GenBank/DDBJ whole genome shotgun (WGS) entry which is preliminary data.</text>
</comment>
<feature type="region of interest" description="Disordered" evidence="1">
    <location>
        <begin position="38"/>
        <end position="57"/>
    </location>
</feature>
<feature type="region of interest" description="Disordered" evidence="1">
    <location>
        <begin position="88"/>
        <end position="111"/>
    </location>
</feature>
<name>A0A4R1F4B2_9GAMM</name>
<dbReference type="EMBL" id="SMFQ01000002">
    <property type="protein sequence ID" value="TCJ88663.1"/>
    <property type="molecule type" value="Genomic_DNA"/>
</dbReference>
<dbReference type="SUPFAM" id="SSF48452">
    <property type="entry name" value="TPR-like"/>
    <property type="match status" value="1"/>
</dbReference>
<evidence type="ECO:0000313" key="4">
    <source>
        <dbReference type="Proteomes" id="UP000294887"/>
    </source>
</evidence>
<keyword evidence="2" id="KW-1133">Transmembrane helix</keyword>